<keyword evidence="3" id="KW-1185">Reference proteome</keyword>
<keyword evidence="1" id="KW-0472">Membrane</keyword>
<protein>
    <submittedName>
        <fullName evidence="2">Uncharacterized protein</fullName>
    </submittedName>
</protein>
<evidence type="ECO:0000313" key="3">
    <source>
        <dbReference type="Proteomes" id="UP001196413"/>
    </source>
</evidence>
<sequence>MDLLMSYIEDYVARPNNTKSKAVFISGHDTNFLAIGRQLNITPLANEMVTYAALVVVELHLINGTHFVEIRFSPSLDDGQLTLLEIPGCANPCHLKTLQNILMGQRLNRIDWELKCTGVGPQAATFDILTGSMILLIAILIIAIVVLSCVALSYRKQLQEFKDPERRRLLPDYPGSVDNAYT</sequence>
<evidence type="ECO:0000313" key="2">
    <source>
        <dbReference type="EMBL" id="KAJ1365075.1"/>
    </source>
</evidence>
<organism evidence="2 3">
    <name type="scientific">Parelaphostrongylus tenuis</name>
    <name type="common">Meningeal worm</name>
    <dbReference type="NCBI Taxonomy" id="148309"/>
    <lineage>
        <taxon>Eukaryota</taxon>
        <taxon>Metazoa</taxon>
        <taxon>Ecdysozoa</taxon>
        <taxon>Nematoda</taxon>
        <taxon>Chromadorea</taxon>
        <taxon>Rhabditida</taxon>
        <taxon>Rhabditina</taxon>
        <taxon>Rhabditomorpha</taxon>
        <taxon>Strongyloidea</taxon>
        <taxon>Metastrongylidae</taxon>
        <taxon>Parelaphostrongylus</taxon>
    </lineage>
</organism>
<name>A0AAD5MUZ0_PARTN</name>
<comment type="caution">
    <text evidence="2">The sequence shown here is derived from an EMBL/GenBank/DDBJ whole genome shotgun (WGS) entry which is preliminary data.</text>
</comment>
<proteinExistence type="predicted"/>
<dbReference type="Proteomes" id="UP001196413">
    <property type="component" value="Unassembled WGS sequence"/>
</dbReference>
<dbReference type="SUPFAM" id="SSF53254">
    <property type="entry name" value="Phosphoglycerate mutase-like"/>
    <property type="match status" value="1"/>
</dbReference>
<dbReference type="InterPro" id="IPR029033">
    <property type="entry name" value="His_PPase_superfam"/>
</dbReference>
<dbReference type="Gene3D" id="3.40.50.1240">
    <property type="entry name" value="Phosphoglycerate mutase-like"/>
    <property type="match status" value="1"/>
</dbReference>
<keyword evidence="1" id="KW-1133">Transmembrane helix</keyword>
<evidence type="ECO:0000256" key="1">
    <source>
        <dbReference type="SAM" id="Phobius"/>
    </source>
</evidence>
<feature type="transmembrane region" description="Helical" evidence="1">
    <location>
        <begin position="133"/>
        <end position="154"/>
    </location>
</feature>
<dbReference type="GO" id="GO:0016791">
    <property type="term" value="F:phosphatase activity"/>
    <property type="evidence" value="ECO:0007669"/>
    <property type="project" value="UniProtKB-ARBA"/>
</dbReference>
<keyword evidence="1" id="KW-0812">Transmembrane</keyword>
<accession>A0AAD5MUZ0</accession>
<gene>
    <name evidence="2" type="ORF">KIN20_025297</name>
</gene>
<reference evidence="2" key="1">
    <citation type="submission" date="2021-06" db="EMBL/GenBank/DDBJ databases">
        <title>Parelaphostrongylus tenuis whole genome reference sequence.</title>
        <authorList>
            <person name="Garwood T.J."/>
            <person name="Larsen P.A."/>
            <person name="Fountain-Jones N.M."/>
            <person name="Garbe J.R."/>
            <person name="Macchietto M.G."/>
            <person name="Kania S.A."/>
            <person name="Gerhold R.W."/>
            <person name="Richards J.E."/>
            <person name="Wolf T.M."/>
        </authorList>
    </citation>
    <scope>NUCLEOTIDE SEQUENCE</scope>
    <source>
        <strain evidence="2">MNPRO001-30</strain>
        <tissue evidence="2">Meninges</tissue>
    </source>
</reference>
<dbReference type="EMBL" id="JAHQIW010005169">
    <property type="protein sequence ID" value="KAJ1365075.1"/>
    <property type="molecule type" value="Genomic_DNA"/>
</dbReference>
<dbReference type="AlphaFoldDB" id="A0AAD5MUZ0"/>